<dbReference type="InterPro" id="IPR029045">
    <property type="entry name" value="ClpP/crotonase-like_dom_sf"/>
</dbReference>
<gene>
    <name evidence="5" type="ORF">ACHAWU_004452</name>
</gene>
<dbReference type="EMBL" id="JALLBG020000255">
    <property type="protein sequence ID" value="KAL3757667.1"/>
    <property type="molecule type" value="Genomic_DNA"/>
</dbReference>
<dbReference type="Proteomes" id="UP001530293">
    <property type="component" value="Unassembled WGS sequence"/>
</dbReference>
<comment type="caution">
    <text evidence="5">The sequence shown here is derived from an EMBL/GenBank/DDBJ whole genome shotgun (WGS) entry which is preliminary data.</text>
</comment>
<dbReference type="SUPFAM" id="SSF52096">
    <property type="entry name" value="ClpP/crotonase"/>
    <property type="match status" value="1"/>
</dbReference>
<organism evidence="5 6">
    <name type="scientific">Discostella pseudostelligera</name>
    <dbReference type="NCBI Taxonomy" id="259834"/>
    <lineage>
        <taxon>Eukaryota</taxon>
        <taxon>Sar</taxon>
        <taxon>Stramenopiles</taxon>
        <taxon>Ochrophyta</taxon>
        <taxon>Bacillariophyta</taxon>
        <taxon>Coscinodiscophyceae</taxon>
        <taxon>Thalassiosirophycidae</taxon>
        <taxon>Stephanodiscales</taxon>
        <taxon>Stephanodiscaceae</taxon>
        <taxon>Discostella</taxon>
    </lineage>
</organism>
<evidence type="ECO:0000256" key="3">
    <source>
        <dbReference type="ARBA" id="ARBA00022801"/>
    </source>
</evidence>
<dbReference type="CDD" id="cd06558">
    <property type="entry name" value="crotonase-like"/>
    <property type="match status" value="1"/>
</dbReference>
<dbReference type="GO" id="GO:0003860">
    <property type="term" value="F:3-hydroxyisobutyryl-CoA hydrolase activity"/>
    <property type="evidence" value="ECO:0007669"/>
    <property type="project" value="UniProtKB-EC"/>
</dbReference>
<name>A0ABD3M238_9STRA</name>
<evidence type="ECO:0000259" key="4">
    <source>
        <dbReference type="Pfam" id="PF16113"/>
    </source>
</evidence>
<dbReference type="NCBIfam" id="NF004127">
    <property type="entry name" value="PRK05617.1"/>
    <property type="match status" value="1"/>
</dbReference>
<keyword evidence="3" id="KW-0378">Hydrolase</keyword>
<dbReference type="InterPro" id="IPR045004">
    <property type="entry name" value="ECH_dom"/>
</dbReference>
<accession>A0ABD3M238</accession>
<feature type="domain" description="Enoyl-CoA hydratase/isomerase" evidence="4">
    <location>
        <begin position="85"/>
        <end position="398"/>
    </location>
</feature>
<proteinExistence type="predicted"/>
<dbReference type="Pfam" id="PF16113">
    <property type="entry name" value="ECH_2"/>
    <property type="match status" value="2"/>
</dbReference>
<reference evidence="5 6" key="1">
    <citation type="submission" date="2024-10" db="EMBL/GenBank/DDBJ databases">
        <title>Updated reference genomes for cyclostephanoid diatoms.</title>
        <authorList>
            <person name="Roberts W.R."/>
            <person name="Alverson A.J."/>
        </authorList>
    </citation>
    <scope>NUCLEOTIDE SEQUENCE [LARGE SCALE GENOMIC DNA]</scope>
    <source>
        <strain evidence="5 6">AJA232-27</strain>
    </source>
</reference>
<dbReference type="AlphaFoldDB" id="A0ABD3M238"/>
<sequence>MPPPTSFTTQFLPSLSSRLGILTLNNPNSLNALNLEMIRSMVPTLTDWQAQSSSGTTADGGRHDNDGIIRATLMVGTPYTTKSGTIKPTFCAGGDVKAVYLAGLQKGNPLPYQFFREEYQLNHLIATQSSNMPQISIWDGVVMGGGVGLSVHGKYRVATENTVFAMPECNIGFFPDVGGTWWIPRLKIYAPWHTKSYVGGVGNYLALTGARLKGDDLLYAGIATHYVQSNRLEELKRSLIDATSMENDDDSSSNTEDCAASVLMSFHDGSINLDNSFLSKNRNDIDYAFDGKDSIEEIIESLESMGPDSQFGKSTLETLQSLSPTSLKVTLEGLKRGAKARSIGEALQMEYRMAMAFMRDGSDFYEGIRAALVDKDGKPKWNPASLSEVSEEIVNSYFEELGEDELTFTRKESAKL</sequence>
<dbReference type="EC" id="3.1.2.4" evidence="2"/>
<dbReference type="PANTHER" id="PTHR43176:SF3">
    <property type="entry name" value="3-HYDROXYISOBUTYRYL-COA HYDROLASE, MITOCHONDRIAL"/>
    <property type="match status" value="1"/>
</dbReference>
<protein>
    <recommendedName>
        <fullName evidence="2">3-hydroxyisobutyryl-CoA hydrolase</fullName>
        <ecNumber evidence="2">3.1.2.4</ecNumber>
    </recommendedName>
</protein>
<evidence type="ECO:0000256" key="2">
    <source>
        <dbReference type="ARBA" id="ARBA00011915"/>
    </source>
</evidence>
<evidence type="ECO:0000256" key="1">
    <source>
        <dbReference type="ARBA" id="ARBA00001709"/>
    </source>
</evidence>
<evidence type="ECO:0000313" key="6">
    <source>
        <dbReference type="Proteomes" id="UP001530293"/>
    </source>
</evidence>
<dbReference type="InterPro" id="IPR032259">
    <property type="entry name" value="HIBYL-CoA-H"/>
</dbReference>
<dbReference type="PANTHER" id="PTHR43176">
    <property type="entry name" value="3-HYDROXYISOBUTYRYL-COA HYDROLASE-RELATED"/>
    <property type="match status" value="1"/>
</dbReference>
<keyword evidence="6" id="KW-1185">Reference proteome</keyword>
<evidence type="ECO:0000313" key="5">
    <source>
        <dbReference type="EMBL" id="KAL3757667.1"/>
    </source>
</evidence>
<comment type="catalytic activity">
    <reaction evidence="1">
        <text>3-hydroxy-2-methylpropanoyl-CoA + H2O = 3-hydroxy-2-methylpropanoate + CoA + H(+)</text>
        <dbReference type="Rhea" id="RHEA:20888"/>
        <dbReference type="ChEBI" id="CHEBI:11805"/>
        <dbReference type="ChEBI" id="CHEBI:15377"/>
        <dbReference type="ChEBI" id="CHEBI:15378"/>
        <dbReference type="ChEBI" id="CHEBI:57287"/>
        <dbReference type="ChEBI" id="CHEBI:57340"/>
        <dbReference type="EC" id="3.1.2.4"/>
    </reaction>
</comment>
<feature type="domain" description="Enoyl-CoA hydratase/isomerase" evidence="4">
    <location>
        <begin position="20"/>
        <end position="53"/>
    </location>
</feature>
<dbReference type="Gene3D" id="3.90.226.10">
    <property type="entry name" value="2-enoyl-CoA Hydratase, Chain A, domain 1"/>
    <property type="match status" value="1"/>
</dbReference>